<accession>A0A1U8ISM0</accession>
<dbReference type="Gene3D" id="2.40.70.10">
    <property type="entry name" value="Acid Proteases"/>
    <property type="match status" value="1"/>
</dbReference>
<dbReference type="PANTHER" id="PTHR15503:SF45">
    <property type="entry name" value="RNA-DIRECTED DNA POLYMERASE HOMOLOG"/>
    <property type="match status" value="1"/>
</dbReference>
<dbReference type="Proteomes" id="UP000818029">
    <property type="component" value="Chromosome D06"/>
</dbReference>
<dbReference type="SUPFAM" id="SSF56672">
    <property type="entry name" value="DNA/RNA polymerases"/>
    <property type="match status" value="1"/>
</dbReference>
<gene>
    <name evidence="4" type="primary">LOC107899870</name>
</gene>
<dbReference type="Pfam" id="PF08284">
    <property type="entry name" value="RVP_2"/>
    <property type="match status" value="1"/>
</dbReference>
<evidence type="ECO:0000313" key="3">
    <source>
        <dbReference type="Proteomes" id="UP000818029"/>
    </source>
</evidence>
<dbReference type="RefSeq" id="XP_016681102.1">
    <property type="nucleotide sequence ID" value="XM_016825613.1"/>
</dbReference>
<dbReference type="PANTHER" id="PTHR15503">
    <property type="entry name" value="LDOC1 RELATED"/>
    <property type="match status" value="1"/>
</dbReference>
<dbReference type="InterPro" id="IPR021109">
    <property type="entry name" value="Peptidase_aspartic_dom_sf"/>
</dbReference>
<organism evidence="3 4">
    <name type="scientific">Gossypium hirsutum</name>
    <name type="common">Upland cotton</name>
    <name type="synonym">Gossypium mexicanum</name>
    <dbReference type="NCBI Taxonomy" id="3635"/>
    <lineage>
        <taxon>Eukaryota</taxon>
        <taxon>Viridiplantae</taxon>
        <taxon>Streptophyta</taxon>
        <taxon>Embryophyta</taxon>
        <taxon>Tracheophyta</taxon>
        <taxon>Spermatophyta</taxon>
        <taxon>Magnoliopsida</taxon>
        <taxon>eudicotyledons</taxon>
        <taxon>Gunneridae</taxon>
        <taxon>Pentapetalae</taxon>
        <taxon>rosids</taxon>
        <taxon>malvids</taxon>
        <taxon>Malvales</taxon>
        <taxon>Malvaceae</taxon>
        <taxon>Malvoideae</taxon>
        <taxon>Gossypium</taxon>
    </lineage>
</organism>
<dbReference type="GeneID" id="107899870"/>
<feature type="compositionally biased region" description="Basic and acidic residues" evidence="1">
    <location>
        <begin position="121"/>
        <end position="140"/>
    </location>
</feature>
<keyword evidence="3" id="KW-1185">Reference proteome</keyword>
<reference evidence="3" key="1">
    <citation type="journal article" date="2020" name="Nat. Genet.">
        <title>Genomic diversifications of five Gossypium allopolyploid species and their impact on cotton improvement.</title>
        <authorList>
            <person name="Chen Z.J."/>
            <person name="Sreedasyam A."/>
            <person name="Ando A."/>
            <person name="Song Q."/>
            <person name="De Santiago L.M."/>
            <person name="Hulse-Kemp A.M."/>
            <person name="Ding M."/>
            <person name="Ye W."/>
            <person name="Kirkbride R.C."/>
            <person name="Jenkins J."/>
            <person name="Plott C."/>
            <person name="Lovell J."/>
            <person name="Lin Y.M."/>
            <person name="Vaughn R."/>
            <person name="Liu B."/>
            <person name="Simpson S."/>
            <person name="Scheffler B.E."/>
            <person name="Wen L."/>
            <person name="Saski C.A."/>
            <person name="Grover C.E."/>
            <person name="Hu G."/>
            <person name="Conover J.L."/>
            <person name="Carlson J.W."/>
            <person name="Shu S."/>
            <person name="Boston L.B."/>
            <person name="Williams M."/>
            <person name="Peterson D.G."/>
            <person name="McGee K."/>
            <person name="Jones D.C."/>
            <person name="Wendel J.F."/>
            <person name="Stelly D.M."/>
            <person name="Grimwood J."/>
            <person name="Schmutz J."/>
        </authorList>
    </citation>
    <scope>NUCLEOTIDE SEQUENCE [LARGE SCALE GENOMIC DNA]</scope>
    <source>
        <strain evidence="3">cv. TM-1</strain>
    </source>
</reference>
<name>A0A1U8ISM0_GOSHI</name>
<protein>
    <recommendedName>
        <fullName evidence="2">Retrotransposon gag domain-containing protein</fullName>
    </recommendedName>
</protein>
<dbReference type="Gene3D" id="3.10.10.10">
    <property type="entry name" value="HIV Type 1 Reverse Transcriptase, subunit A, domain 1"/>
    <property type="match status" value="1"/>
</dbReference>
<evidence type="ECO:0000259" key="2">
    <source>
        <dbReference type="Pfam" id="PF03732"/>
    </source>
</evidence>
<sequence>MPNLDTSEALVLPTTETGSQSRSIGEDTLFQAMLKVLERVARPRSGSGGPGKYVGASYEDARRCKFMNLTQGDRSVVEYEVEFLRLSRYTRGMVASEYEKCVRFEDGLRDNLRAKIAEKVKRVERQNRDQERGKSKRDSEPSSSVQRPKKQARPDGPIRVGAPVAPIGIQPCGGCGRRHPGECWRRLGTCLMCGSLEHHIRECPQQADQMQASGLGSIQSQRSTSNEIIALSLLGQSVRVNSLYRNVLLKVQGAVFLENLMEVPFGEFYLILGIDWLVEHRVSLDYVTKKVVLRTVEDKEVVVIGEYRDYLSNVISALVAKKLVRKGCETCMASVNVSVSRDSFIEDIKTVRNFLDVFLEKLLGLPSNREVDFGINLLPNTTLVSITPYRMVPKELTELKAQLQELLDRGFIYPSLSLCGALVLFVKKKDEIMKMCIDYLQLNKLTFVAVFIVHILVYSKTEDEHDEHLKVVFQILRQKQLYAKLGKCEFWLRQVTFLGHVVSIKGIRADPRKIEAVLDWKQPKNVFEIRSFLGLAGYYRQFVEGFSLIATSPTKLLRKGVPFFWTDA</sequence>
<dbReference type="KEGG" id="ghi:107899870"/>
<dbReference type="InterPro" id="IPR005162">
    <property type="entry name" value="Retrotrans_gag_dom"/>
</dbReference>
<evidence type="ECO:0000256" key="1">
    <source>
        <dbReference type="SAM" id="MobiDB-lite"/>
    </source>
</evidence>
<reference evidence="4" key="2">
    <citation type="submission" date="2025-08" db="UniProtKB">
        <authorList>
            <consortium name="RefSeq"/>
        </authorList>
    </citation>
    <scope>IDENTIFICATION</scope>
</reference>
<feature type="region of interest" description="Disordered" evidence="1">
    <location>
        <begin position="121"/>
        <end position="162"/>
    </location>
</feature>
<feature type="region of interest" description="Disordered" evidence="1">
    <location>
        <begin position="1"/>
        <end position="22"/>
    </location>
</feature>
<dbReference type="Pfam" id="PF03732">
    <property type="entry name" value="Retrotrans_gag"/>
    <property type="match status" value="1"/>
</dbReference>
<evidence type="ECO:0000313" key="4">
    <source>
        <dbReference type="RefSeq" id="XP_016681102.1"/>
    </source>
</evidence>
<dbReference type="PaxDb" id="3635-A0A1U8ISM0"/>
<feature type="domain" description="Retrotransposon gag" evidence="2">
    <location>
        <begin position="52"/>
        <end position="110"/>
    </location>
</feature>
<dbReference type="InterPro" id="IPR043128">
    <property type="entry name" value="Rev_trsase/Diguanyl_cyclase"/>
</dbReference>
<dbReference type="Gene3D" id="3.30.70.270">
    <property type="match status" value="2"/>
</dbReference>
<dbReference type="STRING" id="3635.A0A1U8ISM0"/>
<dbReference type="InterPro" id="IPR043502">
    <property type="entry name" value="DNA/RNA_pol_sf"/>
</dbReference>
<dbReference type="InterPro" id="IPR032567">
    <property type="entry name" value="RTL1-rel"/>
</dbReference>
<proteinExistence type="predicted"/>
<dbReference type="AlphaFoldDB" id="A0A1U8ISM0"/>